<keyword evidence="2" id="KW-0186">Copper</keyword>
<keyword evidence="5" id="KW-0503">Monooxygenase</keyword>
<dbReference type="Pfam" id="PF00264">
    <property type="entry name" value="Tyrosinase"/>
    <property type="match status" value="1"/>
</dbReference>
<organism evidence="5 6">
    <name type="scientific">Delitschia confertaspora ATCC 74209</name>
    <dbReference type="NCBI Taxonomy" id="1513339"/>
    <lineage>
        <taxon>Eukaryota</taxon>
        <taxon>Fungi</taxon>
        <taxon>Dikarya</taxon>
        <taxon>Ascomycota</taxon>
        <taxon>Pezizomycotina</taxon>
        <taxon>Dothideomycetes</taxon>
        <taxon>Pleosporomycetidae</taxon>
        <taxon>Pleosporales</taxon>
        <taxon>Delitschiaceae</taxon>
        <taxon>Delitschia</taxon>
    </lineage>
</organism>
<dbReference type="SUPFAM" id="SSF48056">
    <property type="entry name" value="Di-copper centre-containing domain"/>
    <property type="match status" value="1"/>
</dbReference>
<dbReference type="PANTHER" id="PTHR11474:SF126">
    <property type="entry name" value="TYROSINASE-LIKE PROTEIN TYR-1-RELATED"/>
    <property type="match status" value="1"/>
</dbReference>
<accession>A0A9P4JTW6</accession>
<evidence type="ECO:0000256" key="2">
    <source>
        <dbReference type="ARBA" id="ARBA00023008"/>
    </source>
</evidence>
<evidence type="ECO:0000259" key="3">
    <source>
        <dbReference type="PROSITE" id="PS00497"/>
    </source>
</evidence>
<dbReference type="Gene3D" id="1.10.1280.10">
    <property type="entry name" value="Di-copper center containing domain from catechol oxidase"/>
    <property type="match status" value="1"/>
</dbReference>
<gene>
    <name evidence="5" type="ORF">GQ43DRAFT_364851</name>
</gene>
<keyword evidence="1" id="KW-0479">Metal-binding</keyword>
<dbReference type="PROSITE" id="PS00497">
    <property type="entry name" value="TYROSINASE_1"/>
    <property type="match status" value="1"/>
</dbReference>
<dbReference type="GO" id="GO:0004497">
    <property type="term" value="F:monooxygenase activity"/>
    <property type="evidence" value="ECO:0007669"/>
    <property type="project" value="UniProtKB-KW"/>
</dbReference>
<dbReference type="AlphaFoldDB" id="A0A9P4JTW6"/>
<evidence type="ECO:0000313" key="6">
    <source>
        <dbReference type="Proteomes" id="UP000799536"/>
    </source>
</evidence>
<dbReference type="PRINTS" id="PR00092">
    <property type="entry name" value="TYROSINASE"/>
</dbReference>
<sequence>MIGASLRWKYPKPNGSLSKSSKCDLIAMRREWRTLSMAQKHQYLEAVKCLKRWPSSLGLNQSYYDDFPWIHSRIGEYVHDAAPFLAWHRYFVHVYEIALMDACAYDGTIPYWNWELDWEDVTASPIWDAEHGFGSNGQPNKSKEDIVKGYCVSDGPFKEWEILYLDEEYYPHCLSRGFLTGEELEAQSESLVPERIEELLDVPNYNSFNLGLENGPHLAIPRSIRGDFSLLTAPSDPVFFLHHTQLDRLWWRWQSRERTRIAQYEGLAAHHSHESASITDLLKMGGLAPDIPVLRVLDTESEPLCYRY</sequence>
<keyword evidence="5" id="KW-0560">Oxidoreductase</keyword>
<evidence type="ECO:0000259" key="4">
    <source>
        <dbReference type="PROSITE" id="PS00498"/>
    </source>
</evidence>
<feature type="domain" description="Tyrosinase copper-binding" evidence="4">
    <location>
        <begin position="236"/>
        <end position="247"/>
    </location>
</feature>
<keyword evidence="6" id="KW-1185">Reference proteome</keyword>
<name>A0A9P4JTW6_9PLEO</name>
<dbReference type="EMBL" id="ML993879">
    <property type="protein sequence ID" value="KAF2204311.1"/>
    <property type="molecule type" value="Genomic_DNA"/>
</dbReference>
<reference evidence="5" key="1">
    <citation type="journal article" date="2020" name="Stud. Mycol.">
        <title>101 Dothideomycetes genomes: a test case for predicting lifestyles and emergence of pathogens.</title>
        <authorList>
            <person name="Haridas S."/>
            <person name="Albert R."/>
            <person name="Binder M."/>
            <person name="Bloem J."/>
            <person name="Labutti K."/>
            <person name="Salamov A."/>
            <person name="Andreopoulos B."/>
            <person name="Baker S."/>
            <person name="Barry K."/>
            <person name="Bills G."/>
            <person name="Bluhm B."/>
            <person name="Cannon C."/>
            <person name="Castanera R."/>
            <person name="Culley D."/>
            <person name="Daum C."/>
            <person name="Ezra D."/>
            <person name="Gonzalez J."/>
            <person name="Henrissat B."/>
            <person name="Kuo A."/>
            <person name="Liang C."/>
            <person name="Lipzen A."/>
            <person name="Lutzoni F."/>
            <person name="Magnuson J."/>
            <person name="Mondo S."/>
            <person name="Nolan M."/>
            <person name="Ohm R."/>
            <person name="Pangilinan J."/>
            <person name="Park H.-J."/>
            <person name="Ramirez L."/>
            <person name="Alfaro M."/>
            <person name="Sun H."/>
            <person name="Tritt A."/>
            <person name="Yoshinaga Y."/>
            <person name="Zwiers L.-H."/>
            <person name="Turgeon B."/>
            <person name="Goodwin S."/>
            <person name="Spatafora J."/>
            <person name="Crous P."/>
            <person name="Grigoriev I."/>
        </authorList>
    </citation>
    <scope>NUCLEOTIDE SEQUENCE</scope>
    <source>
        <strain evidence="5">ATCC 74209</strain>
    </source>
</reference>
<dbReference type="PROSITE" id="PS00498">
    <property type="entry name" value="TYROSINASE_2"/>
    <property type="match status" value="1"/>
</dbReference>
<dbReference type="GO" id="GO:0046872">
    <property type="term" value="F:metal ion binding"/>
    <property type="evidence" value="ECO:0007669"/>
    <property type="project" value="UniProtKB-KW"/>
</dbReference>
<dbReference type="PANTHER" id="PTHR11474">
    <property type="entry name" value="TYROSINASE FAMILY MEMBER"/>
    <property type="match status" value="1"/>
</dbReference>
<comment type="caution">
    <text evidence="5">The sequence shown here is derived from an EMBL/GenBank/DDBJ whole genome shotgun (WGS) entry which is preliminary data.</text>
</comment>
<evidence type="ECO:0000256" key="1">
    <source>
        <dbReference type="ARBA" id="ARBA00022723"/>
    </source>
</evidence>
<protein>
    <submittedName>
        <fullName evidence="5">Monooxygenase</fullName>
    </submittedName>
</protein>
<evidence type="ECO:0000313" key="5">
    <source>
        <dbReference type="EMBL" id="KAF2204311.1"/>
    </source>
</evidence>
<proteinExistence type="predicted"/>
<dbReference type="InterPro" id="IPR002227">
    <property type="entry name" value="Tyrosinase_Cu-bd"/>
</dbReference>
<dbReference type="OrthoDB" id="6132182at2759"/>
<feature type="domain" description="Tyrosinase copper-binding" evidence="3">
    <location>
        <begin position="79"/>
        <end position="96"/>
    </location>
</feature>
<dbReference type="InterPro" id="IPR008922">
    <property type="entry name" value="Di-copper_centre_dom_sf"/>
</dbReference>
<dbReference type="InterPro" id="IPR050316">
    <property type="entry name" value="Tyrosinase/Hemocyanin"/>
</dbReference>
<dbReference type="Proteomes" id="UP000799536">
    <property type="component" value="Unassembled WGS sequence"/>
</dbReference>